<organism evidence="12">
    <name type="scientific">hydrocarbon metagenome</name>
    <dbReference type="NCBI Taxonomy" id="938273"/>
    <lineage>
        <taxon>unclassified sequences</taxon>
        <taxon>metagenomes</taxon>
        <taxon>ecological metagenomes</taxon>
    </lineage>
</organism>
<dbReference type="Pfam" id="PF12367">
    <property type="entry name" value="PFO_beta_C"/>
    <property type="match status" value="1"/>
</dbReference>
<dbReference type="Pfam" id="PF02775">
    <property type="entry name" value="TPP_enzyme_C"/>
    <property type="match status" value="1"/>
</dbReference>
<evidence type="ECO:0000256" key="6">
    <source>
        <dbReference type="ARBA" id="ARBA00023002"/>
    </source>
</evidence>
<dbReference type="EMBL" id="LNQE01001648">
    <property type="protein sequence ID" value="KUG14516.1"/>
    <property type="molecule type" value="Genomic_DNA"/>
</dbReference>
<dbReference type="InterPro" id="IPR029061">
    <property type="entry name" value="THDP-binding"/>
</dbReference>
<gene>
    <name evidence="12" type="ORF">ASZ90_015838</name>
</gene>
<evidence type="ECO:0000256" key="9">
    <source>
        <dbReference type="ARBA" id="ARBA00023052"/>
    </source>
</evidence>
<dbReference type="Gene3D" id="3.40.50.970">
    <property type="match status" value="1"/>
</dbReference>
<dbReference type="CDD" id="cd03375">
    <property type="entry name" value="TPP_OGFOR"/>
    <property type="match status" value="1"/>
</dbReference>
<evidence type="ECO:0000259" key="11">
    <source>
        <dbReference type="Pfam" id="PF12367"/>
    </source>
</evidence>
<accession>A0A0W8F0U5</accession>
<evidence type="ECO:0000256" key="4">
    <source>
        <dbReference type="ARBA" id="ARBA00022723"/>
    </source>
</evidence>
<evidence type="ECO:0000256" key="8">
    <source>
        <dbReference type="ARBA" id="ARBA00023014"/>
    </source>
</evidence>
<evidence type="ECO:0000256" key="1">
    <source>
        <dbReference type="ARBA" id="ARBA00001946"/>
    </source>
</evidence>
<feature type="domain" description="Pyruvate ferredoxin oxidoreductase beta subunit C-terminal" evidence="11">
    <location>
        <begin position="206"/>
        <end position="264"/>
    </location>
</feature>
<dbReference type="EC" id="1.2.7.3" evidence="12"/>
<keyword evidence="5" id="KW-0460">Magnesium</keyword>
<name>A0A0W8F0U5_9ZZZZ</name>
<keyword evidence="4" id="KW-0479">Metal-binding</keyword>
<dbReference type="InterPro" id="IPR032686">
    <property type="entry name" value="PFO_beta_C"/>
</dbReference>
<keyword evidence="9" id="KW-0786">Thiamine pyrophosphate</keyword>
<dbReference type="SUPFAM" id="SSF52518">
    <property type="entry name" value="Thiamin diphosphate-binding fold (THDP-binding)"/>
    <property type="match status" value="1"/>
</dbReference>
<feature type="domain" description="Thiamine pyrophosphate enzyme TPP-binding" evidence="10">
    <location>
        <begin position="49"/>
        <end position="197"/>
    </location>
</feature>
<keyword evidence="8" id="KW-0411">Iron-sulfur</keyword>
<reference evidence="12" key="1">
    <citation type="journal article" date="2015" name="Proc. Natl. Acad. Sci. U.S.A.">
        <title>Networks of energetic and metabolic interactions define dynamics in microbial communities.</title>
        <authorList>
            <person name="Embree M."/>
            <person name="Liu J.K."/>
            <person name="Al-Bassam M.M."/>
            <person name="Zengler K."/>
        </authorList>
    </citation>
    <scope>NUCLEOTIDE SEQUENCE</scope>
</reference>
<dbReference type="InterPro" id="IPR051457">
    <property type="entry name" value="2-oxoacid:Fd_oxidoreductase"/>
</dbReference>
<comment type="cofactor">
    <cofactor evidence="3">
        <name>[4Fe-4S] cluster</name>
        <dbReference type="ChEBI" id="CHEBI:49883"/>
    </cofactor>
</comment>
<evidence type="ECO:0000313" key="12">
    <source>
        <dbReference type="EMBL" id="KUG14516.1"/>
    </source>
</evidence>
<dbReference type="PANTHER" id="PTHR48084:SF4">
    <property type="entry name" value="2-OXOGLUTARATE OXIDOREDUCTASE SUBUNIT KORB"/>
    <property type="match status" value="1"/>
</dbReference>
<evidence type="ECO:0000256" key="5">
    <source>
        <dbReference type="ARBA" id="ARBA00022842"/>
    </source>
</evidence>
<dbReference type="InterPro" id="IPR011896">
    <property type="entry name" value="OFOB"/>
</dbReference>
<keyword evidence="7" id="KW-0408">Iron</keyword>
<dbReference type="GO" id="GO:0046872">
    <property type="term" value="F:metal ion binding"/>
    <property type="evidence" value="ECO:0007669"/>
    <property type="project" value="UniProtKB-KW"/>
</dbReference>
<protein>
    <submittedName>
        <fullName evidence="12">2-oxoglutarate oxidoreductase, beta subunit</fullName>
        <ecNumber evidence="12">1.2.7.3</ecNumber>
    </submittedName>
</protein>
<dbReference type="InterPro" id="IPR011766">
    <property type="entry name" value="TPP_enzyme_TPP-bd"/>
</dbReference>
<comment type="cofactor">
    <cofactor evidence="1">
        <name>Mg(2+)</name>
        <dbReference type="ChEBI" id="CHEBI:18420"/>
    </cofactor>
</comment>
<comment type="caution">
    <text evidence="12">The sequence shown here is derived from an EMBL/GenBank/DDBJ whole genome shotgun (WGS) entry which is preliminary data.</text>
</comment>
<proteinExistence type="predicted"/>
<evidence type="ECO:0000256" key="7">
    <source>
        <dbReference type="ARBA" id="ARBA00023004"/>
    </source>
</evidence>
<dbReference type="GO" id="GO:0030976">
    <property type="term" value="F:thiamine pyrophosphate binding"/>
    <property type="evidence" value="ECO:0007669"/>
    <property type="project" value="InterPro"/>
</dbReference>
<dbReference type="GO" id="GO:0045333">
    <property type="term" value="P:cellular respiration"/>
    <property type="evidence" value="ECO:0007669"/>
    <property type="project" value="UniProtKB-ARBA"/>
</dbReference>
<dbReference type="NCBIfam" id="TIGR02177">
    <property type="entry name" value="PorB_KorB"/>
    <property type="match status" value="1"/>
</dbReference>
<dbReference type="AlphaFoldDB" id="A0A0W8F0U5"/>
<evidence type="ECO:0000256" key="3">
    <source>
        <dbReference type="ARBA" id="ARBA00001966"/>
    </source>
</evidence>
<sequence>MTKQDLITAAQNTWCPGCGNFTIQFALRNAIRDLVADGVPLENIVLVTGIGCHAKMADYLAINSFYSIHGRTIPVATGIKLANPDLSVICCAGDGDAYAEGLDHLIFAAKRNSDITVIVHNNRVYGLTTGQYTPTSPLGYRGRSTPEGTPEEPFNPLSLMLASGAGFVARSTTRKMPHLAGTLARALRHKGFAFIDVLQICATYFNKSELYDQQGYELSGHDPADFIAACRKAGEWDYNNDGPIAFGVFYEKERASFEERFRKIAGQAGDRTGQIRALLEQKR</sequence>
<dbReference type="GO" id="GO:0047553">
    <property type="term" value="F:2-oxoglutarate synthase activity"/>
    <property type="evidence" value="ECO:0007669"/>
    <property type="project" value="UniProtKB-EC"/>
</dbReference>
<keyword evidence="6 12" id="KW-0560">Oxidoreductase</keyword>
<evidence type="ECO:0000259" key="10">
    <source>
        <dbReference type="Pfam" id="PF02775"/>
    </source>
</evidence>
<comment type="cofactor">
    <cofactor evidence="2">
        <name>thiamine diphosphate</name>
        <dbReference type="ChEBI" id="CHEBI:58937"/>
    </cofactor>
</comment>
<dbReference type="GO" id="GO:0051536">
    <property type="term" value="F:iron-sulfur cluster binding"/>
    <property type="evidence" value="ECO:0007669"/>
    <property type="project" value="UniProtKB-KW"/>
</dbReference>
<dbReference type="PANTHER" id="PTHR48084">
    <property type="entry name" value="2-OXOGLUTARATE OXIDOREDUCTASE SUBUNIT KORB-RELATED"/>
    <property type="match status" value="1"/>
</dbReference>
<evidence type="ECO:0000256" key="2">
    <source>
        <dbReference type="ARBA" id="ARBA00001964"/>
    </source>
</evidence>